<evidence type="ECO:0000313" key="3">
    <source>
        <dbReference type="Proteomes" id="UP000036908"/>
    </source>
</evidence>
<feature type="chain" id="PRO_5005580258" evidence="1">
    <location>
        <begin position="32"/>
        <end position="640"/>
    </location>
</feature>
<protein>
    <submittedName>
        <fullName evidence="2">Uncharacterized protein</fullName>
    </submittedName>
</protein>
<gene>
    <name evidence="2" type="ORF">OB69_14300</name>
</gene>
<keyword evidence="3" id="KW-1185">Reference proteome</keyword>
<keyword evidence="1" id="KW-0732">Signal</keyword>
<dbReference type="OrthoDB" id="1377507at2"/>
<proteinExistence type="predicted"/>
<dbReference type="EMBL" id="JSVA01000017">
    <property type="protein sequence ID" value="KOF01909.1"/>
    <property type="molecule type" value="Genomic_DNA"/>
</dbReference>
<feature type="signal peptide" evidence="1">
    <location>
        <begin position="1"/>
        <end position="31"/>
    </location>
</feature>
<comment type="caution">
    <text evidence="2">The sequence shown here is derived from an EMBL/GenBank/DDBJ whole genome shotgun (WGS) entry which is preliminary data.</text>
</comment>
<sequence length="640" mass="72437">MKNMKQLKQSTKTVFGVAMLMLMSFNLSAQAIVEGGLFQRYYNMNQKKLEEMKELKRLAWSEYSKLVDVSLVKAEGEYLAAQRSKKKYDELTFTLDGRKLVTSGKVYFSKSTVERNGYYVPKIGGVSIVPNSDIRYQGSGKLFASIEDIEGSIIKSSGNLYNEDGSVFYSEELDETGQYIYRTAIKPNGDYDFMLYSPNGSQRDKADKFGVYSPNMVYPFSAGGTQYISPEAREISLINFENGDKYIGFSTAGTYDTRGSGTFTGYMPTLFMEYGNGGVFFLERPWAEQPYSWALVVDGEVEMTIPADISEKPQVDSLLNNLEVNMSYYPYPIYMLDEKEKKDAIWWPTMSGQMLSKDTANLNGYGIKFHTADSAFRGDHSYLEVGTFQNGKLHGMGYRVNITRLYNNKFSSRPKNETEDYDAFAARVKGAAGVFNNGELVDGRVLDIDNARKTYKNGNRWKHIPVEGFASIGNVPLSFKGSLYYGDMPYTDLPKDKANIYVAEIQRIIKVLEIDTTRKALKVMGDYDEPVWLDENSGPLYWLYSVNSASTSFCPRTITRKKFKEINVKKSIPRNTTTVRKVNGAIVDYYYTTRKSDPIEYTVKETVLDGYETVTCPVCHGEGIVSIKALASQYKQLVFH</sequence>
<accession>A0A0L8AHN2</accession>
<reference evidence="3" key="1">
    <citation type="submission" date="2014-11" db="EMBL/GenBank/DDBJ databases">
        <title>Genome sequencing of Roseivirga sp. D-25.</title>
        <authorList>
            <person name="Selvaratnam C."/>
            <person name="Thevarajoo S."/>
            <person name="Goh K.M."/>
            <person name="Eee R."/>
            <person name="Chan K.-G."/>
            <person name="Chong C.S."/>
        </authorList>
    </citation>
    <scope>NUCLEOTIDE SEQUENCE [LARGE SCALE GENOMIC DNA]</scope>
    <source>
        <strain evidence="3">D-25</strain>
    </source>
</reference>
<evidence type="ECO:0000313" key="2">
    <source>
        <dbReference type="EMBL" id="KOF01909.1"/>
    </source>
</evidence>
<name>A0A0L8AHN2_9BACT</name>
<organism evidence="2 3">
    <name type="scientific">Roseivirga seohaensis subsp. aquiponti</name>
    <dbReference type="NCBI Taxonomy" id="1566026"/>
    <lineage>
        <taxon>Bacteria</taxon>
        <taxon>Pseudomonadati</taxon>
        <taxon>Bacteroidota</taxon>
        <taxon>Cytophagia</taxon>
        <taxon>Cytophagales</taxon>
        <taxon>Roseivirgaceae</taxon>
        <taxon>Roseivirga</taxon>
    </lineage>
</organism>
<dbReference type="AlphaFoldDB" id="A0A0L8AHN2"/>
<evidence type="ECO:0000256" key="1">
    <source>
        <dbReference type="SAM" id="SignalP"/>
    </source>
</evidence>
<dbReference type="PATRIC" id="fig|1566026.4.peg.1171"/>
<dbReference type="RefSeq" id="WP_053224427.1">
    <property type="nucleotide sequence ID" value="NZ_JSVA01000017.1"/>
</dbReference>
<dbReference type="Proteomes" id="UP000036908">
    <property type="component" value="Unassembled WGS sequence"/>
</dbReference>